<feature type="transmembrane region" description="Helical" evidence="8">
    <location>
        <begin position="580"/>
        <end position="601"/>
    </location>
</feature>
<comment type="similarity">
    <text evidence="2">Belongs to the cation transport ATPase (P-type) (TC 3.A.3) family. Type IB subfamily.</text>
</comment>
<evidence type="ECO:0000256" key="6">
    <source>
        <dbReference type="ARBA" id="ARBA00022989"/>
    </source>
</evidence>
<dbReference type="EC" id="3.6.3.3" evidence="10"/>
<keyword evidence="4" id="KW-0479">Metal-binding</keyword>
<dbReference type="InterPro" id="IPR001757">
    <property type="entry name" value="P_typ_ATPase"/>
</dbReference>
<feature type="transmembrane region" description="Helical" evidence="8">
    <location>
        <begin position="265"/>
        <end position="292"/>
    </location>
</feature>
<feature type="transmembrane region" description="Helical" evidence="8">
    <location>
        <begin position="240"/>
        <end position="259"/>
    </location>
</feature>
<dbReference type="NCBIfam" id="TIGR01525">
    <property type="entry name" value="ATPase-IB_hvy"/>
    <property type="match status" value="1"/>
</dbReference>
<dbReference type="GO" id="GO:0005524">
    <property type="term" value="F:ATP binding"/>
    <property type="evidence" value="ECO:0007669"/>
    <property type="project" value="InterPro"/>
</dbReference>
<dbReference type="PROSITE" id="PS00154">
    <property type="entry name" value="ATPASE_E1_E2"/>
    <property type="match status" value="1"/>
</dbReference>
<dbReference type="SFLD" id="SFLDS00003">
    <property type="entry name" value="Haloacid_Dehalogenase"/>
    <property type="match status" value="1"/>
</dbReference>
<dbReference type="Gene3D" id="3.40.1110.10">
    <property type="entry name" value="Calcium-transporting ATPase, cytoplasmic domain N"/>
    <property type="match status" value="1"/>
</dbReference>
<dbReference type="Pfam" id="PF00122">
    <property type="entry name" value="E1-E2_ATPase"/>
    <property type="match status" value="1"/>
</dbReference>
<keyword evidence="5" id="KW-1278">Translocase</keyword>
<dbReference type="Gene3D" id="3.40.50.1000">
    <property type="entry name" value="HAD superfamily/HAD-like"/>
    <property type="match status" value="1"/>
</dbReference>
<proteinExistence type="inferred from homology"/>
<evidence type="ECO:0000256" key="4">
    <source>
        <dbReference type="ARBA" id="ARBA00022723"/>
    </source>
</evidence>
<evidence type="ECO:0000256" key="3">
    <source>
        <dbReference type="ARBA" id="ARBA00022692"/>
    </source>
</evidence>
<dbReference type="InterPro" id="IPR051014">
    <property type="entry name" value="Cation_Transport_ATPase_IB"/>
</dbReference>
<evidence type="ECO:0000256" key="2">
    <source>
        <dbReference type="ARBA" id="ARBA00006024"/>
    </source>
</evidence>
<dbReference type="InterPro" id="IPR018303">
    <property type="entry name" value="ATPase_P-typ_P_site"/>
</dbReference>
<feature type="transmembrane region" description="Helical" evidence="8">
    <location>
        <begin position="20"/>
        <end position="42"/>
    </location>
</feature>
<protein>
    <submittedName>
        <fullName evidence="10">Lead, cadmium, zinc and mercury transporting ATPase Copper-translocating P-type ATPase</fullName>
        <ecNumber evidence="10">3.6.3.3</ecNumber>
        <ecNumber evidence="10">3.6.3.4</ecNumber>
    </submittedName>
</protein>
<keyword evidence="6 8" id="KW-1133">Transmembrane helix</keyword>
<dbReference type="GO" id="GO:0015086">
    <property type="term" value="F:cadmium ion transmembrane transporter activity"/>
    <property type="evidence" value="ECO:0007669"/>
    <property type="project" value="TreeGrafter"/>
</dbReference>
<dbReference type="Pfam" id="PF00702">
    <property type="entry name" value="Hydrolase"/>
    <property type="match status" value="1"/>
</dbReference>
<name>A0A3B0RA93_9ZZZZ</name>
<keyword evidence="10" id="KW-0378">Hydrolase</keyword>
<dbReference type="InterPro" id="IPR027256">
    <property type="entry name" value="P-typ_ATPase_IB"/>
</dbReference>
<dbReference type="EC" id="3.6.3.4" evidence="10"/>
<evidence type="ECO:0000256" key="1">
    <source>
        <dbReference type="ARBA" id="ARBA00004370"/>
    </source>
</evidence>
<dbReference type="SFLD" id="SFLDG00002">
    <property type="entry name" value="C1.7:_P-type_atpase_like"/>
    <property type="match status" value="1"/>
</dbReference>
<dbReference type="AlphaFoldDB" id="A0A3B0RA93"/>
<reference evidence="10" key="1">
    <citation type="submission" date="2018-06" db="EMBL/GenBank/DDBJ databases">
        <authorList>
            <person name="Zhirakovskaya E."/>
        </authorList>
    </citation>
    <scope>NUCLEOTIDE SEQUENCE</scope>
</reference>
<dbReference type="GO" id="GO:0016887">
    <property type="term" value="F:ATP hydrolysis activity"/>
    <property type="evidence" value="ECO:0007669"/>
    <property type="project" value="InterPro"/>
</dbReference>
<organism evidence="10">
    <name type="scientific">hydrothermal vent metagenome</name>
    <dbReference type="NCBI Taxonomy" id="652676"/>
    <lineage>
        <taxon>unclassified sequences</taxon>
        <taxon>metagenomes</taxon>
        <taxon>ecological metagenomes</taxon>
    </lineage>
</organism>
<dbReference type="PRINTS" id="PR00119">
    <property type="entry name" value="CATATPASE"/>
</dbReference>
<sequence>MDGERWWQNREVQWSASSGILLTLGFVIGLSGAGTLSTWIYVSAMLVGARFFAAEAIELLVEERIVGIELLMTVAAVTAGVLGLWGEAATLAFLYSISEALEEFTEDRTRNAIRALMDLAPKRVTRLVRDGGQEEIDVDQLAVDDRFLVRPGQAVATDGIVHDGESAIDESSVTGEPIPVEKAPGDPVFAGTLNTSGALVIETTATSTENTLAKIVHLVTEAQEQKGHSERRMRKFSRRYSPAVLAVGALVAVVGGLVTGDWSTWLIRAATVLVAAAPCALVISIPVTYVAAMGNAGRHGVLIKGGVHLENLAVVRVLALDKTGTLTRGKPKVVEVHPLDGFAEGRIVAITAAVESRSEHPLARAVLDYARDTATESLPMTEFRSLIGAGAEATVDGTRYTVGSPDLVATNGTDLDDVAETIASLQERGLTVIVVADPQRALGLLGIADVVRENARQAMKQLHSLGIDELVMLTGDNQRTAAVVAAQVGVDTFEAELRPEDKSTAVRKLGEAHGRIGMVGDGVNDAPALAVADVGIAMGAAGSDVALETADVVLMADDLTRLVDAVRIGRRTRRIVQQNIALSILILVILVPGALVGWLALPAAVLAHELSEFAVIANGMRMAR</sequence>
<dbReference type="PANTHER" id="PTHR48085:SF5">
    <property type="entry name" value="CADMIUM_ZINC-TRANSPORTING ATPASE HMA4-RELATED"/>
    <property type="match status" value="1"/>
</dbReference>
<gene>
    <name evidence="10" type="ORF">MNBD_ACTINO01-2222</name>
</gene>
<dbReference type="InterPro" id="IPR023214">
    <property type="entry name" value="HAD_sf"/>
</dbReference>
<evidence type="ECO:0000256" key="7">
    <source>
        <dbReference type="ARBA" id="ARBA00023136"/>
    </source>
</evidence>
<dbReference type="SUPFAM" id="SSF81653">
    <property type="entry name" value="Calcium ATPase, transduction domain A"/>
    <property type="match status" value="1"/>
</dbReference>
<dbReference type="PRINTS" id="PR00941">
    <property type="entry name" value="CDATPASE"/>
</dbReference>
<accession>A0A3B0RA93</accession>
<dbReference type="EMBL" id="UOEI01000005">
    <property type="protein sequence ID" value="VAV89069.1"/>
    <property type="molecule type" value="Genomic_DNA"/>
</dbReference>
<dbReference type="GO" id="GO:0019829">
    <property type="term" value="F:ATPase-coupled monoatomic cation transmembrane transporter activity"/>
    <property type="evidence" value="ECO:0007669"/>
    <property type="project" value="InterPro"/>
</dbReference>
<evidence type="ECO:0000256" key="5">
    <source>
        <dbReference type="ARBA" id="ARBA00022967"/>
    </source>
</evidence>
<dbReference type="InterPro" id="IPR044492">
    <property type="entry name" value="P_typ_ATPase_HD_dom"/>
</dbReference>
<dbReference type="InterPro" id="IPR008250">
    <property type="entry name" value="ATPase_P-typ_transduc_dom_A_sf"/>
</dbReference>
<dbReference type="SFLD" id="SFLDF00027">
    <property type="entry name" value="p-type_atpase"/>
    <property type="match status" value="1"/>
</dbReference>
<keyword evidence="3 8" id="KW-0812">Transmembrane</keyword>
<evidence type="ECO:0000259" key="9">
    <source>
        <dbReference type="Pfam" id="PF00122"/>
    </source>
</evidence>
<evidence type="ECO:0000256" key="8">
    <source>
        <dbReference type="SAM" id="Phobius"/>
    </source>
</evidence>
<dbReference type="GO" id="GO:0046872">
    <property type="term" value="F:metal ion binding"/>
    <property type="evidence" value="ECO:0007669"/>
    <property type="project" value="UniProtKB-KW"/>
</dbReference>
<dbReference type="InterPro" id="IPR036412">
    <property type="entry name" value="HAD-like_sf"/>
</dbReference>
<dbReference type="GO" id="GO:0016020">
    <property type="term" value="C:membrane"/>
    <property type="evidence" value="ECO:0007669"/>
    <property type="project" value="UniProtKB-SubCell"/>
</dbReference>
<feature type="domain" description="P-type ATPase A" evidence="9">
    <location>
        <begin position="119"/>
        <end position="219"/>
    </location>
</feature>
<keyword evidence="7 8" id="KW-0472">Membrane</keyword>
<dbReference type="InterPro" id="IPR023298">
    <property type="entry name" value="ATPase_P-typ_TM_dom_sf"/>
</dbReference>
<dbReference type="SUPFAM" id="SSF56784">
    <property type="entry name" value="HAD-like"/>
    <property type="match status" value="1"/>
</dbReference>
<comment type="subcellular location">
    <subcellularLocation>
        <location evidence="1">Membrane</location>
    </subcellularLocation>
</comment>
<dbReference type="NCBIfam" id="TIGR01494">
    <property type="entry name" value="ATPase_P-type"/>
    <property type="match status" value="1"/>
</dbReference>
<evidence type="ECO:0000313" key="10">
    <source>
        <dbReference type="EMBL" id="VAV89069.1"/>
    </source>
</evidence>
<dbReference type="FunFam" id="2.70.150.10:FF:000002">
    <property type="entry name" value="Copper-transporting ATPase 1, putative"/>
    <property type="match status" value="1"/>
</dbReference>
<dbReference type="InterPro" id="IPR023299">
    <property type="entry name" value="ATPase_P-typ_cyto_dom_N"/>
</dbReference>
<dbReference type="PANTHER" id="PTHR48085">
    <property type="entry name" value="CADMIUM/ZINC-TRANSPORTING ATPASE HMA2-RELATED"/>
    <property type="match status" value="1"/>
</dbReference>
<dbReference type="InterPro" id="IPR059000">
    <property type="entry name" value="ATPase_P-type_domA"/>
</dbReference>
<dbReference type="SUPFAM" id="SSF81665">
    <property type="entry name" value="Calcium ATPase, transmembrane domain M"/>
    <property type="match status" value="1"/>
</dbReference>
<dbReference type="Gene3D" id="2.70.150.10">
    <property type="entry name" value="Calcium-transporting ATPase, cytoplasmic transduction domain A"/>
    <property type="match status" value="1"/>
</dbReference>